<organism evidence="2 3">
    <name type="scientific">Hemibagrus guttatus</name>
    <dbReference type="NCBI Taxonomy" id="175788"/>
    <lineage>
        <taxon>Eukaryota</taxon>
        <taxon>Metazoa</taxon>
        <taxon>Chordata</taxon>
        <taxon>Craniata</taxon>
        <taxon>Vertebrata</taxon>
        <taxon>Euteleostomi</taxon>
        <taxon>Actinopterygii</taxon>
        <taxon>Neopterygii</taxon>
        <taxon>Teleostei</taxon>
        <taxon>Ostariophysi</taxon>
        <taxon>Siluriformes</taxon>
        <taxon>Bagridae</taxon>
        <taxon>Hemibagrus</taxon>
    </lineage>
</organism>
<feature type="compositionally biased region" description="Basic and acidic residues" evidence="1">
    <location>
        <begin position="104"/>
        <end position="117"/>
    </location>
</feature>
<dbReference type="Proteomes" id="UP001274896">
    <property type="component" value="Unassembled WGS sequence"/>
</dbReference>
<feature type="region of interest" description="Disordered" evidence="1">
    <location>
        <begin position="101"/>
        <end position="123"/>
    </location>
</feature>
<evidence type="ECO:0000256" key="1">
    <source>
        <dbReference type="SAM" id="MobiDB-lite"/>
    </source>
</evidence>
<accession>A0AAE0RFS1</accession>
<keyword evidence="3" id="KW-1185">Reference proteome</keyword>
<evidence type="ECO:0000313" key="3">
    <source>
        <dbReference type="Proteomes" id="UP001274896"/>
    </source>
</evidence>
<dbReference type="AlphaFoldDB" id="A0AAE0RFS1"/>
<name>A0AAE0RFS1_9TELE</name>
<gene>
    <name evidence="2" type="ORF">QTP70_019039</name>
</gene>
<dbReference type="EMBL" id="JAUCMX010000002">
    <property type="protein sequence ID" value="KAK3554081.1"/>
    <property type="molecule type" value="Genomic_DNA"/>
</dbReference>
<proteinExistence type="predicted"/>
<protein>
    <submittedName>
        <fullName evidence="2">Uncharacterized protein</fullName>
    </submittedName>
</protein>
<comment type="caution">
    <text evidence="2">The sequence shown here is derived from an EMBL/GenBank/DDBJ whole genome shotgun (WGS) entry which is preliminary data.</text>
</comment>
<evidence type="ECO:0000313" key="2">
    <source>
        <dbReference type="EMBL" id="KAK3554081.1"/>
    </source>
</evidence>
<reference evidence="2" key="1">
    <citation type="submission" date="2023-06" db="EMBL/GenBank/DDBJ databases">
        <title>Male Hemibagrus guttatus genome.</title>
        <authorList>
            <person name="Bian C."/>
        </authorList>
    </citation>
    <scope>NUCLEOTIDE SEQUENCE</scope>
    <source>
        <strain evidence="2">Male_cb2023</strain>
        <tissue evidence="2">Muscle</tissue>
    </source>
</reference>
<sequence length="242" mass="27559">MECSHSSSFAIHIFLSMIRTNDCKAPAALPSEQLLSPLMNKMETSGCGCGLRANYFDGPTMSHDINEKIMLGLKEVEPVEKQDLTEVDIDPHMAIWKAMKQFHQQKDKKPKEDKDSLPSDFQHSAGNEQAEAYVVPQYHRHGRLYQEAEKDMDDVYHSIQGLVNHDDIKEGVAQPEIPVPDKAEVVELHETSVYLTPEEDLDGLYHEDFTGQVFQVPVIFPEDPPKKVYTEPEEDQDHLFHS</sequence>